<proteinExistence type="predicted"/>
<feature type="non-terminal residue" evidence="2">
    <location>
        <position position="1"/>
    </location>
</feature>
<feature type="transmembrane region" description="Helical" evidence="1">
    <location>
        <begin position="45"/>
        <end position="63"/>
    </location>
</feature>
<name>A0AAV6NI26_9ROSI</name>
<keyword evidence="1" id="KW-0812">Transmembrane</keyword>
<dbReference type="Proteomes" id="UP000685013">
    <property type="component" value="Chromosome 5"/>
</dbReference>
<dbReference type="AlphaFoldDB" id="A0AAV6NI26"/>
<protein>
    <submittedName>
        <fullName evidence="2">Uncharacterized protein</fullName>
    </submittedName>
</protein>
<comment type="caution">
    <text evidence="2">The sequence shown here is derived from an EMBL/GenBank/DDBJ whole genome shotgun (WGS) entry which is preliminary data.</text>
</comment>
<dbReference type="EMBL" id="JAGKQH010000005">
    <property type="protein sequence ID" value="KAG6598736.1"/>
    <property type="molecule type" value="Genomic_DNA"/>
</dbReference>
<accession>A0AAV6NI26</accession>
<evidence type="ECO:0000313" key="3">
    <source>
        <dbReference type="Proteomes" id="UP000685013"/>
    </source>
</evidence>
<sequence>MAEGNKSERESSESMAAAGHFLRRAFRTEQSKATASSASISPFEIPMFLVWLALTNLIGAFLIHARQTSEAASAAAPAAAPQMLTDRSWLGQSF</sequence>
<gene>
    <name evidence="2" type="ORF">SDJN03_08514</name>
</gene>
<keyword evidence="3" id="KW-1185">Reference proteome</keyword>
<evidence type="ECO:0000313" key="2">
    <source>
        <dbReference type="EMBL" id="KAG6598736.1"/>
    </source>
</evidence>
<evidence type="ECO:0000256" key="1">
    <source>
        <dbReference type="SAM" id="Phobius"/>
    </source>
</evidence>
<keyword evidence="1" id="KW-1133">Transmembrane helix</keyword>
<organism evidence="2 3">
    <name type="scientific">Cucurbita argyrosperma subsp. sororia</name>
    <dbReference type="NCBI Taxonomy" id="37648"/>
    <lineage>
        <taxon>Eukaryota</taxon>
        <taxon>Viridiplantae</taxon>
        <taxon>Streptophyta</taxon>
        <taxon>Embryophyta</taxon>
        <taxon>Tracheophyta</taxon>
        <taxon>Spermatophyta</taxon>
        <taxon>Magnoliopsida</taxon>
        <taxon>eudicotyledons</taxon>
        <taxon>Gunneridae</taxon>
        <taxon>Pentapetalae</taxon>
        <taxon>rosids</taxon>
        <taxon>fabids</taxon>
        <taxon>Cucurbitales</taxon>
        <taxon>Cucurbitaceae</taxon>
        <taxon>Cucurbiteae</taxon>
        <taxon>Cucurbita</taxon>
    </lineage>
</organism>
<reference evidence="2 3" key="1">
    <citation type="journal article" date="2021" name="Hortic Res">
        <title>The domestication of Cucurbita argyrosperma as revealed by the genome of its wild relative.</title>
        <authorList>
            <person name="Barrera-Redondo J."/>
            <person name="Sanchez-de la Vega G."/>
            <person name="Aguirre-Liguori J.A."/>
            <person name="Castellanos-Morales G."/>
            <person name="Gutierrez-Guerrero Y.T."/>
            <person name="Aguirre-Dugua X."/>
            <person name="Aguirre-Planter E."/>
            <person name="Tenaillon M.I."/>
            <person name="Lira-Saade R."/>
            <person name="Eguiarte L.E."/>
        </authorList>
    </citation>
    <scope>NUCLEOTIDE SEQUENCE [LARGE SCALE GENOMIC DNA]</scope>
    <source>
        <strain evidence="2">JBR-2021</strain>
    </source>
</reference>
<keyword evidence="1" id="KW-0472">Membrane</keyword>